<dbReference type="PANTHER" id="PTHR35146:SF1">
    <property type="entry name" value="UPF0178 PROTEIN YAII"/>
    <property type="match status" value="1"/>
</dbReference>
<evidence type="ECO:0000256" key="1">
    <source>
        <dbReference type="ARBA" id="ARBA00008522"/>
    </source>
</evidence>
<dbReference type="PANTHER" id="PTHR35146">
    <property type="entry name" value="UPF0178 PROTEIN YAII"/>
    <property type="match status" value="1"/>
</dbReference>
<gene>
    <name evidence="3" type="ORF">HF295_05715</name>
</gene>
<evidence type="ECO:0000313" key="3">
    <source>
        <dbReference type="EMBL" id="QLY40383.1"/>
    </source>
</evidence>
<dbReference type="KEGG" id="tbk:HF295_05715"/>
<evidence type="ECO:0000256" key="2">
    <source>
        <dbReference type="HAMAP-Rule" id="MF_00489"/>
    </source>
</evidence>
<accession>A0A7L6N2J2</accession>
<keyword evidence="4" id="KW-1185">Reference proteome</keyword>
<sequence length="147" mass="17106">MKILIDADASPVKNIIIQVAKKYQIPVIIVSNYNHRMTSDYARIITIDEGRDMADHEIINHTLPGDLVVTQDYGLASLVLMKKADCLHQNGWFYTNDNIDGLLMQRQISQKIRRSKQRNTHIAKRTEKDNDVFEKKLDEYLKSRCQF</sequence>
<name>A0A7L6N2J2_9MOLU</name>
<protein>
    <recommendedName>
        <fullName evidence="2">UPF0178 protein HF295_05715</fullName>
    </recommendedName>
</protein>
<dbReference type="Proteomes" id="UP000512167">
    <property type="component" value="Chromosome"/>
</dbReference>
<proteinExistence type="inferred from homology"/>
<organism evidence="3 4">
    <name type="scientific">Hujiaoplasma nucleasis</name>
    <dbReference type="NCBI Taxonomy" id="2725268"/>
    <lineage>
        <taxon>Bacteria</taxon>
        <taxon>Bacillati</taxon>
        <taxon>Mycoplasmatota</taxon>
        <taxon>Mollicutes</taxon>
        <taxon>Candidatus Izemoplasmatales</taxon>
        <taxon>Hujiaoplasmataceae</taxon>
        <taxon>Hujiaoplasma</taxon>
    </lineage>
</organism>
<dbReference type="HAMAP" id="MF_00489">
    <property type="entry name" value="UPF0178"/>
    <property type="match status" value="1"/>
</dbReference>
<dbReference type="NCBIfam" id="NF001095">
    <property type="entry name" value="PRK00124.1"/>
    <property type="match status" value="1"/>
</dbReference>
<evidence type="ECO:0000313" key="4">
    <source>
        <dbReference type="Proteomes" id="UP000512167"/>
    </source>
</evidence>
<dbReference type="InterPro" id="IPR003791">
    <property type="entry name" value="UPF0178"/>
</dbReference>
<dbReference type="AlphaFoldDB" id="A0A7L6N2J2"/>
<dbReference type="EMBL" id="CP051151">
    <property type="protein sequence ID" value="QLY40383.1"/>
    <property type="molecule type" value="Genomic_DNA"/>
</dbReference>
<comment type="similarity">
    <text evidence="1 2">Belongs to the UPF0178 family.</text>
</comment>
<dbReference type="RefSeq" id="WP_312031216.1">
    <property type="nucleotide sequence ID" value="NZ_CP051151.1"/>
</dbReference>
<dbReference type="Pfam" id="PF02639">
    <property type="entry name" value="DUF188"/>
    <property type="match status" value="1"/>
</dbReference>
<reference evidence="3 4" key="1">
    <citation type="submission" date="2020-04" db="EMBL/GenBank/DDBJ databases">
        <authorList>
            <person name="Zheng R.K."/>
            <person name="Sun C.M."/>
        </authorList>
    </citation>
    <scope>NUCLEOTIDE SEQUENCE [LARGE SCALE GENOMIC DNA]</scope>
    <source>
        <strain evidence="4">zrk29</strain>
    </source>
</reference>